<dbReference type="Gene3D" id="3.10.20.90">
    <property type="entry name" value="Phosphatidylinositol 3-kinase Catalytic Subunit, Chain A, domain 1"/>
    <property type="match status" value="1"/>
</dbReference>
<accession>A0A165VU56</accession>
<dbReference type="AlphaFoldDB" id="A0A165VU56"/>
<dbReference type="OrthoDB" id="442921at2759"/>
<protein>
    <submittedName>
        <fullName evidence="2">Ubiquitin-like protein</fullName>
    </submittedName>
</protein>
<dbReference type="CDD" id="cd01763">
    <property type="entry name" value="Ubl_SUMO_like"/>
    <property type="match status" value="1"/>
</dbReference>
<gene>
    <name evidence="2" type="ORF">NEOLEDRAFT_1174508</name>
</gene>
<keyword evidence="3" id="KW-1185">Reference proteome</keyword>
<dbReference type="InterPro" id="IPR000626">
    <property type="entry name" value="Ubiquitin-like_dom"/>
</dbReference>
<proteinExistence type="predicted"/>
<name>A0A165VU56_9AGAM</name>
<dbReference type="InParanoid" id="A0A165VU56"/>
<sequence>MTVSEESEDVKPKLNVVVNFEGQNTTVKVRVNTEFKKIFDAVEKKFAVQGGSLRFFFEGKRLRKEETLADVGMEDGDQIDAHLEQLGGGLFG</sequence>
<feature type="domain" description="Ubiquitin-like" evidence="1">
    <location>
        <begin position="14"/>
        <end position="88"/>
    </location>
</feature>
<organism evidence="2 3">
    <name type="scientific">Neolentinus lepideus HHB14362 ss-1</name>
    <dbReference type="NCBI Taxonomy" id="1314782"/>
    <lineage>
        <taxon>Eukaryota</taxon>
        <taxon>Fungi</taxon>
        <taxon>Dikarya</taxon>
        <taxon>Basidiomycota</taxon>
        <taxon>Agaricomycotina</taxon>
        <taxon>Agaricomycetes</taxon>
        <taxon>Gloeophyllales</taxon>
        <taxon>Gloeophyllaceae</taxon>
        <taxon>Neolentinus</taxon>
    </lineage>
</organism>
<dbReference type="InterPro" id="IPR029071">
    <property type="entry name" value="Ubiquitin-like_domsf"/>
</dbReference>
<evidence type="ECO:0000313" key="2">
    <source>
        <dbReference type="EMBL" id="KZT30191.1"/>
    </source>
</evidence>
<evidence type="ECO:0000259" key="1">
    <source>
        <dbReference type="PROSITE" id="PS50053"/>
    </source>
</evidence>
<dbReference type="PROSITE" id="PS50053">
    <property type="entry name" value="UBIQUITIN_2"/>
    <property type="match status" value="1"/>
</dbReference>
<dbReference type="Pfam" id="PF11976">
    <property type="entry name" value="Rad60-SLD"/>
    <property type="match status" value="1"/>
</dbReference>
<reference evidence="2 3" key="1">
    <citation type="journal article" date="2016" name="Mol. Biol. Evol.">
        <title>Comparative Genomics of Early-Diverging Mushroom-Forming Fungi Provides Insights into the Origins of Lignocellulose Decay Capabilities.</title>
        <authorList>
            <person name="Nagy L.G."/>
            <person name="Riley R."/>
            <person name="Tritt A."/>
            <person name="Adam C."/>
            <person name="Daum C."/>
            <person name="Floudas D."/>
            <person name="Sun H."/>
            <person name="Yadav J.S."/>
            <person name="Pangilinan J."/>
            <person name="Larsson K.H."/>
            <person name="Matsuura K."/>
            <person name="Barry K."/>
            <person name="Labutti K."/>
            <person name="Kuo R."/>
            <person name="Ohm R.A."/>
            <person name="Bhattacharya S.S."/>
            <person name="Shirouzu T."/>
            <person name="Yoshinaga Y."/>
            <person name="Martin F.M."/>
            <person name="Grigoriev I.V."/>
            <person name="Hibbett D.S."/>
        </authorList>
    </citation>
    <scope>NUCLEOTIDE SEQUENCE [LARGE SCALE GENOMIC DNA]</scope>
    <source>
        <strain evidence="2 3">HHB14362 ss-1</strain>
    </source>
</reference>
<dbReference type="InterPro" id="IPR022617">
    <property type="entry name" value="Rad60/SUMO-like_dom"/>
</dbReference>
<dbReference type="PANTHER" id="PTHR10562">
    <property type="entry name" value="SMALL UBIQUITIN-RELATED MODIFIER"/>
    <property type="match status" value="1"/>
</dbReference>
<dbReference type="EMBL" id="KV425552">
    <property type="protein sequence ID" value="KZT30191.1"/>
    <property type="molecule type" value="Genomic_DNA"/>
</dbReference>
<evidence type="ECO:0000313" key="3">
    <source>
        <dbReference type="Proteomes" id="UP000076761"/>
    </source>
</evidence>
<dbReference type="STRING" id="1314782.A0A165VU56"/>
<dbReference type="SUPFAM" id="SSF54236">
    <property type="entry name" value="Ubiquitin-like"/>
    <property type="match status" value="1"/>
</dbReference>
<dbReference type="Proteomes" id="UP000076761">
    <property type="component" value="Unassembled WGS sequence"/>
</dbReference>